<name>A0A9Q1C754_HOLLE</name>
<accession>A0A9Q1C754</accession>
<evidence type="ECO:0000313" key="1">
    <source>
        <dbReference type="EMBL" id="KAJ8039670.1"/>
    </source>
</evidence>
<proteinExistence type="predicted"/>
<dbReference type="EMBL" id="JAIZAY010000006">
    <property type="protein sequence ID" value="KAJ8039670.1"/>
    <property type="molecule type" value="Genomic_DNA"/>
</dbReference>
<keyword evidence="2" id="KW-1185">Reference proteome</keyword>
<gene>
    <name evidence="1" type="ORF">HOLleu_13748</name>
</gene>
<comment type="caution">
    <text evidence="1">The sequence shown here is derived from an EMBL/GenBank/DDBJ whole genome shotgun (WGS) entry which is preliminary data.</text>
</comment>
<protein>
    <submittedName>
        <fullName evidence="1">Uncharacterized protein</fullName>
    </submittedName>
</protein>
<dbReference type="AlphaFoldDB" id="A0A9Q1C754"/>
<dbReference type="OrthoDB" id="418169at2759"/>
<dbReference type="Proteomes" id="UP001152320">
    <property type="component" value="Chromosome 6"/>
</dbReference>
<evidence type="ECO:0000313" key="2">
    <source>
        <dbReference type="Proteomes" id="UP001152320"/>
    </source>
</evidence>
<sequence>MGCAESEADYTNVVADDLNGFFRRFEIPKQAFDLPDIYFITFVIFFFSCLDVKILLPRSLPHASYNISHQGEIAFVYGSITDQTLADELSNDIKEQVATSYNIFTVDISVVLGTKEKHGVLSVHVFTNSTKKIIPPYFTNCKDITYVDSIEEKDDGTVTIRLGDDVMVYWWQEVKSKDQNKVGEDFEKVFGEVIAATNYPLPFDWGCQFWGFHTSFCQALNEVQCELTAVGGDVCALTSTSSSERLPTTTKIVNMTGIFRDMFPFLVETVPIESFEAEVAEREHTTGITFPCLSR</sequence>
<reference evidence="1" key="1">
    <citation type="submission" date="2021-10" db="EMBL/GenBank/DDBJ databases">
        <title>Tropical sea cucumber genome reveals ecological adaptation and Cuvierian tubules defense mechanism.</title>
        <authorList>
            <person name="Chen T."/>
        </authorList>
    </citation>
    <scope>NUCLEOTIDE SEQUENCE</scope>
    <source>
        <strain evidence="1">Nanhai2018</strain>
        <tissue evidence="1">Muscle</tissue>
    </source>
</reference>
<organism evidence="1 2">
    <name type="scientific">Holothuria leucospilota</name>
    <name type="common">Black long sea cucumber</name>
    <name type="synonym">Mertensiothuria leucospilota</name>
    <dbReference type="NCBI Taxonomy" id="206669"/>
    <lineage>
        <taxon>Eukaryota</taxon>
        <taxon>Metazoa</taxon>
        <taxon>Echinodermata</taxon>
        <taxon>Eleutherozoa</taxon>
        <taxon>Echinozoa</taxon>
        <taxon>Holothuroidea</taxon>
        <taxon>Aspidochirotacea</taxon>
        <taxon>Aspidochirotida</taxon>
        <taxon>Holothuriidae</taxon>
        <taxon>Holothuria</taxon>
    </lineage>
</organism>